<evidence type="ECO:0000313" key="2">
    <source>
        <dbReference type="EMBL" id="ODP27316.1"/>
    </source>
</evidence>
<feature type="region of interest" description="Disordered" evidence="1">
    <location>
        <begin position="1"/>
        <end position="32"/>
    </location>
</feature>
<feature type="compositionally biased region" description="Polar residues" evidence="1">
    <location>
        <begin position="1"/>
        <end position="19"/>
    </location>
</feature>
<keyword evidence="3" id="KW-1185">Reference proteome</keyword>
<dbReference type="AlphaFoldDB" id="A0A1E3L0R5"/>
<dbReference type="SUPFAM" id="SSF160214">
    <property type="entry name" value="FlaG-like"/>
    <property type="match status" value="1"/>
</dbReference>
<proteinExistence type="predicted"/>
<dbReference type="STRING" id="1886670.PTI45_03250"/>
<dbReference type="Pfam" id="PF03646">
    <property type="entry name" value="FlaG"/>
    <property type="match status" value="1"/>
</dbReference>
<reference evidence="2 3" key="1">
    <citation type="submission" date="2016-08" db="EMBL/GenBank/DDBJ databases">
        <title>Genome sequencing of Paenibacillus sp. TI45-13ar, isolated from Korean traditional nuruk.</title>
        <authorList>
            <person name="Kim S.-J."/>
        </authorList>
    </citation>
    <scope>NUCLEOTIDE SEQUENCE [LARGE SCALE GENOMIC DNA]</scope>
    <source>
        <strain evidence="2 3">TI45-13ar</strain>
    </source>
</reference>
<name>A0A1E3L0R5_9BACL</name>
<organism evidence="2 3">
    <name type="scientific">Paenibacillus nuruki</name>
    <dbReference type="NCBI Taxonomy" id="1886670"/>
    <lineage>
        <taxon>Bacteria</taxon>
        <taxon>Bacillati</taxon>
        <taxon>Bacillota</taxon>
        <taxon>Bacilli</taxon>
        <taxon>Bacillales</taxon>
        <taxon>Paenibacillaceae</taxon>
        <taxon>Paenibacillus</taxon>
    </lineage>
</organism>
<dbReference type="Gene3D" id="3.30.160.170">
    <property type="entry name" value="FlaG-like"/>
    <property type="match status" value="1"/>
</dbReference>
<dbReference type="Proteomes" id="UP000094578">
    <property type="component" value="Unassembled WGS sequence"/>
</dbReference>
<dbReference type="RefSeq" id="WP_069328642.1">
    <property type="nucleotide sequence ID" value="NZ_MDER01000060.1"/>
</dbReference>
<evidence type="ECO:0000313" key="3">
    <source>
        <dbReference type="Proteomes" id="UP000094578"/>
    </source>
</evidence>
<sequence>MDPILSSSNMGSTIPTPTTVIKKEVSPSPQPNQALEQAIIAASQPTQLTKLQNQEQAIKDLQRTIDAIQGPQKAFEISVHQETHAIMIKVKNKETGDLIREVPSEKVLDALAKLMEVTGLIVDKKV</sequence>
<evidence type="ECO:0008006" key="4">
    <source>
        <dbReference type="Google" id="ProtNLM"/>
    </source>
</evidence>
<dbReference type="PANTHER" id="PTHR37166:SF1">
    <property type="entry name" value="PROTEIN FLAG"/>
    <property type="match status" value="1"/>
</dbReference>
<gene>
    <name evidence="2" type="ORF">PTI45_03250</name>
</gene>
<evidence type="ECO:0000256" key="1">
    <source>
        <dbReference type="SAM" id="MobiDB-lite"/>
    </source>
</evidence>
<comment type="caution">
    <text evidence="2">The sequence shown here is derived from an EMBL/GenBank/DDBJ whole genome shotgun (WGS) entry which is preliminary data.</text>
</comment>
<dbReference type="InterPro" id="IPR005186">
    <property type="entry name" value="FlaG"/>
</dbReference>
<protein>
    <recommendedName>
        <fullName evidence="4">Flagellar protein FlaG</fullName>
    </recommendedName>
</protein>
<dbReference type="InterPro" id="IPR035924">
    <property type="entry name" value="FlaG-like_sf"/>
</dbReference>
<dbReference type="EMBL" id="MDER01000060">
    <property type="protein sequence ID" value="ODP27316.1"/>
    <property type="molecule type" value="Genomic_DNA"/>
</dbReference>
<dbReference type="PANTHER" id="PTHR37166">
    <property type="entry name" value="PROTEIN FLAG"/>
    <property type="match status" value="1"/>
</dbReference>
<accession>A0A1E3L0R5</accession>